<dbReference type="InterPro" id="IPR012318">
    <property type="entry name" value="HTH_CRP"/>
</dbReference>
<dbReference type="InterPro" id="IPR014710">
    <property type="entry name" value="RmlC-like_jellyroll"/>
</dbReference>
<dbReference type="GO" id="GO:0006355">
    <property type="term" value="P:regulation of DNA-templated transcription"/>
    <property type="evidence" value="ECO:0007669"/>
    <property type="project" value="InterPro"/>
</dbReference>
<protein>
    <submittedName>
        <fullName evidence="5">Crp/Fnr family transcriptional regulator</fullName>
    </submittedName>
</protein>
<dbReference type="Pfam" id="PF13545">
    <property type="entry name" value="HTH_Crp_2"/>
    <property type="match status" value="1"/>
</dbReference>
<organism evidence="5 6">
    <name type="scientific">Synechococcus lacustris str. Tous</name>
    <dbReference type="NCBI Taxonomy" id="1910958"/>
    <lineage>
        <taxon>Bacteria</taxon>
        <taxon>Bacillati</taxon>
        <taxon>Cyanobacteriota</taxon>
        <taxon>Cyanophyceae</taxon>
        <taxon>Synechococcales</taxon>
        <taxon>Synechococcaceae</taxon>
        <taxon>Synechococcus</taxon>
    </lineage>
</organism>
<dbReference type="InterPro" id="IPR018490">
    <property type="entry name" value="cNMP-bd_dom_sf"/>
</dbReference>
<dbReference type="SUPFAM" id="SSF46785">
    <property type="entry name" value="Winged helix' DNA-binding domain"/>
    <property type="match status" value="1"/>
</dbReference>
<keyword evidence="6" id="KW-1185">Reference proteome</keyword>
<accession>A0A2P7EE75</accession>
<dbReference type="AlphaFoldDB" id="A0A2P7EE75"/>
<feature type="domain" description="HTH crp-type" evidence="4">
    <location>
        <begin position="107"/>
        <end position="184"/>
    </location>
</feature>
<dbReference type="GO" id="GO:0003677">
    <property type="term" value="F:DNA binding"/>
    <property type="evidence" value="ECO:0007669"/>
    <property type="project" value="UniProtKB-KW"/>
</dbReference>
<proteinExistence type="predicted"/>
<keyword evidence="2" id="KW-0238">DNA-binding</keyword>
<dbReference type="InterPro" id="IPR036390">
    <property type="entry name" value="WH_DNA-bd_sf"/>
</dbReference>
<keyword evidence="1" id="KW-0805">Transcription regulation</keyword>
<dbReference type="Proteomes" id="UP000240206">
    <property type="component" value="Unassembled WGS sequence"/>
</dbReference>
<dbReference type="STRING" id="1910958.BTM30_05270"/>
<evidence type="ECO:0000256" key="1">
    <source>
        <dbReference type="ARBA" id="ARBA00023015"/>
    </source>
</evidence>
<evidence type="ECO:0000256" key="3">
    <source>
        <dbReference type="ARBA" id="ARBA00023163"/>
    </source>
</evidence>
<name>A0A2P7EE75_9SYNE</name>
<evidence type="ECO:0000256" key="2">
    <source>
        <dbReference type="ARBA" id="ARBA00023125"/>
    </source>
</evidence>
<dbReference type="EMBL" id="PXVC01000030">
    <property type="protein sequence ID" value="PSI01494.1"/>
    <property type="molecule type" value="Genomic_DNA"/>
</dbReference>
<comment type="caution">
    <text evidence="5">The sequence shown here is derived from an EMBL/GenBank/DDBJ whole genome shotgun (WGS) entry which is preliminary data.</text>
</comment>
<evidence type="ECO:0000313" key="5">
    <source>
        <dbReference type="EMBL" id="PSI01494.1"/>
    </source>
</evidence>
<reference evidence="6" key="1">
    <citation type="submission" date="2018-03" db="EMBL/GenBank/DDBJ databases">
        <title>Ecological and genomic features of two cosmopolitan and abundant freshwater picocyanobacteria.</title>
        <authorList>
            <person name="Cabello-Yeves P.J."/>
            <person name="Picazo A."/>
            <person name="Camacho A."/>
            <person name="Callieri C."/>
            <person name="Rosselli R."/>
            <person name="Roda-Garcia J."/>
            <person name="Coutinho F.H."/>
            <person name="Rodriguez-Valera F."/>
        </authorList>
    </citation>
    <scope>NUCLEOTIDE SEQUENCE [LARGE SCALE GENOMIC DNA]</scope>
    <source>
        <strain evidence="6">Tous</strain>
    </source>
</reference>
<gene>
    <name evidence="5" type="ORF">C7K08_07625</name>
</gene>
<sequence>MTISIGTRPLQLTLLPNDVLPEGLSWKIQEGYIRTVAWDQEGDSITLGLWGPGEWVTTAYSALRPIEIQCLTTVVVEQTKFTADQVSQFLADHIRTVEEIFWINRIKSAEERLLQLLTWIGSRFGMVSSKGYRLSLKELNLTHKALGDICGLTRVTVTKTLSLIRTKGTLQRISNDDLFIPNKLFLAI</sequence>
<feature type="unsure residue" description="I or L" evidence="5">
    <location>
        <position position="12"/>
    </location>
</feature>
<evidence type="ECO:0000313" key="6">
    <source>
        <dbReference type="Proteomes" id="UP000240206"/>
    </source>
</evidence>
<dbReference type="PROSITE" id="PS51063">
    <property type="entry name" value="HTH_CRP_2"/>
    <property type="match status" value="1"/>
</dbReference>
<dbReference type="Gene3D" id="2.60.120.10">
    <property type="entry name" value="Jelly Rolls"/>
    <property type="match status" value="1"/>
</dbReference>
<keyword evidence="3" id="KW-0804">Transcription</keyword>
<evidence type="ECO:0000259" key="4">
    <source>
        <dbReference type="PROSITE" id="PS51063"/>
    </source>
</evidence>
<dbReference type="SUPFAM" id="SSF51206">
    <property type="entry name" value="cAMP-binding domain-like"/>
    <property type="match status" value="1"/>
</dbReference>